<dbReference type="AlphaFoldDB" id="A0AAD4E6Q3"/>
<name>A0AAD4E6Q3_9AGAM</name>
<reference evidence="1" key="1">
    <citation type="journal article" date="2020" name="New Phytol.">
        <title>Comparative genomics reveals dynamic genome evolution in host specialist ectomycorrhizal fungi.</title>
        <authorList>
            <person name="Lofgren L.A."/>
            <person name="Nguyen N.H."/>
            <person name="Vilgalys R."/>
            <person name="Ruytinx J."/>
            <person name="Liao H.L."/>
            <person name="Branco S."/>
            <person name="Kuo A."/>
            <person name="LaButti K."/>
            <person name="Lipzen A."/>
            <person name="Andreopoulos W."/>
            <person name="Pangilinan J."/>
            <person name="Riley R."/>
            <person name="Hundley H."/>
            <person name="Na H."/>
            <person name="Barry K."/>
            <person name="Grigoriev I.V."/>
            <person name="Stajich J.E."/>
            <person name="Kennedy P.G."/>
        </authorList>
    </citation>
    <scope>NUCLEOTIDE SEQUENCE</scope>
    <source>
        <strain evidence="1">FC203</strain>
    </source>
</reference>
<organism evidence="1 2">
    <name type="scientific">Suillus fuscotomentosus</name>
    <dbReference type="NCBI Taxonomy" id="1912939"/>
    <lineage>
        <taxon>Eukaryota</taxon>
        <taxon>Fungi</taxon>
        <taxon>Dikarya</taxon>
        <taxon>Basidiomycota</taxon>
        <taxon>Agaricomycotina</taxon>
        <taxon>Agaricomycetes</taxon>
        <taxon>Agaricomycetidae</taxon>
        <taxon>Boletales</taxon>
        <taxon>Suillineae</taxon>
        <taxon>Suillaceae</taxon>
        <taxon>Suillus</taxon>
    </lineage>
</organism>
<sequence length="142" mass="15901">MTGVGGIGNIPRSQINKVKSKLLDDDSGSVCAEIRSPTAPPSLPKFEDRFENNLVKTPQMHEVKSRKVKIFHVSEPECPAFLTAMLAKHDKSLHKVTEKERFVTKYQHFRTQSCLGDIVHEDSTSFFISLKSASRDTLVAVM</sequence>
<dbReference type="RefSeq" id="XP_041226336.1">
    <property type="nucleotide sequence ID" value="XM_041365612.1"/>
</dbReference>
<comment type="caution">
    <text evidence="1">The sequence shown here is derived from an EMBL/GenBank/DDBJ whole genome shotgun (WGS) entry which is preliminary data.</text>
</comment>
<accession>A0AAD4E6Q3</accession>
<dbReference type="EMBL" id="JABBWK010000025">
    <property type="protein sequence ID" value="KAG1900760.1"/>
    <property type="molecule type" value="Genomic_DNA"/>
</dbReference>
<proteinExistence type="predicted"/>
<evidence type="ECO:0000313" key="2">
    <source>
        <dbReference type="Proteomes" id="UP001195769"/>
    </source>
</evidence>
<dbReference type="GeneID" id="64659910"/>
<gene>
    <name evidence="1" type="ORF">F5891DRAFT_1172920</name>
</gene>
<keyword evidence="2" id="KW-1185">Reference proteome</keyword>
<protein>
    <submittedName>
        <fullName evidence="1">Uncharacterized protein</fullName>
    </submittedName>
</protein>
<dbReference type="Proteomes" id="UP001195769">
    <property type="component" value="Unassembled WGS sequence"/>
</dbReference>
<evidence type="ECO:0000313" key="1">
    <source>
        <dbReference type="EMBL" id="KAG1900760.1"/>
    </source>
</evidence>